<dbReference type="InterPro" id="IPR017438">
    <property type="entry name" value="ATP-NAD_kinase_N"/>
</dbReference>
<comment type="subcellular location">
    <subcellularLocation>
        <location evidence="6">Cytoplasm</location>
    </subcellularLocation>
</comment>
<feature type="binding site" evidence="6">
    <location>
        <begin position="177"/>
        <end position="182"/>
    </location>
    <ligand>
        <name>NAD(+)</name>
        <dbReference type="ChEBI" id="CHEBI:57540"/>
    </ligand>
</feature>
<dbReference type="GO" id="GO:0005524">
    <property type="term" value="F:ATP binding"/>
    <property type="evidence" value="ECO:0007669"/>
    <property type="project" value="UniProtKB-KW"/>
</dbReference>
<dbReference type="EC" id="2.7.1.23" evidence="6"/>
<dbReference type="InterPro" id="IPR017437">
    <property type="entry name" value="ATP-NAD_kinase_PpnK-typ_C"/>
</dbReference>
<keyword evidence="6" id="KW-0067">ATP-binding</keyword>
<dbReference type="InterPro" id="IPR002504">
    <property type="entry name" value="NADK"/>
</dbReference>
<dbReference type="GO" id="GO:0005737">
    <property type="term" value="C:cytoplasm"/>
    <property type="evidence" value="ECO:0007669"/>
    <property type="project" value="UniProtKB-SubCell"/>
</dbReference>
<dbReference type="GO" id="GO:0003951">
    <property type="term" value="F:NAD+ kinase activity"/>
    <property type="evidence" value="ECO:0007669"/>
    <property type="project" value="UniProtKB-UniRule"/>
</dbReference>
<dbReference type="InterPro" id="IPR016064">
    <property type="entry name" value="NAD/diacylglycerol_kinase_sf"/>
</dbReference>
<keyword evidence="6" id="KW-0963">Cytoplasm</keyword>
<feature type="active site" description="Proton acceptor" evidence="6">
    <location>
        <position position="64"/>
    </location>
</feature>
<evidence type="ECO:0000256" key="6">
    <source>
        <dbReference type="HAMAP-Rule" id="MF_00361"/>
    </source>
</evidence>
<dbReference type="EMBL" id="DSHW01000098">
    <property type="protein sequence ID" value="HEQ88034.1"/>
    <property type="molecule type" value="Genomic_DNA"/>
</dbReference>
<dbReference type="SUPFAM" id="SSF111331">
    <property type="entry name" value="NAD kinase/diacylglycerol kinase-like"/>
    <property type="match status" value="1"/>
</dbReference>
<evidence type="ECO:0000256" key="2">
    <source>
        <dbReference type="ARBA" id="ARBA00022777"/>
    </source>
</evidence>
<comment type="function">
    <text evidence="6">Involved in the regulation of the intracellular balance of NAD and NADP, and is a key enzyme in the biosynthesis of NADP. Catalyzes specifically the phosphorylation on 2'-hydroxyl of the adenosine moiety of NAD to yield NADP.</text>
</comment>
<dbReference type="Gene3D" id="2.60.200.30">
    <property type="entry name" value="Probable inorganic polyphosphate/atp-NAD kinase, domain 2"/>
    <property type="match status" value="1"/>
</dbReference>
<keyword evidence="4 6" id="KW-0520">NAD</keyword>
<keyword evidence="2 6" id="KW-0418">Kinase</keyword>
<dbReference type="GO" id="GO:0019674">
    <property type="term" value="P:NAD+ metabolic process"/>
    <property type="evidence" value="ECO:0007669"/>
    <property type="project" value="InterPro"/>
</dbReference>
<evidence type="ECO:0000256" key="4">
    <source>
        <dbReference type="ARBA" id="ARBA00023027"/>
    </source>
</evidence>
<evidence type="ECO:0000256" key="3">
    <source>
        <dbReference type="ARBA" id="ARBA00022857"/>
    </source>
</evidence>
<reference evidence="7" key="1">
    <citation type="journal article" date="2020" name="mSystems">
        <title>Genome- and Community-Level Interaction Insights into Carbon Utilization and Element Cycling Functions of Hydrothermarchaeota in Hydrothermal Sediment.</title>
        <authorList>
            <person name="Zhou Z."/>
            <person name="Liu Y."/>
            <person name="Xu W."/>
            <person name="Pan J."/>
            <person name="Luo Z.H."/>
            <person name="Li M."/>
        </authorList>
    </citation>
    <scope>NUCLEOTIDE SEQUENCE [LARGE SCALE GENOMIC DNA]</scope>
    <source>
        <strain evidence="7">SpSt-186</strain>
    </source>
</reference>
<feature type="binding site" evidence="6">
    <location>
        <position position="164"/>
    </location>
    <ligand>
        <name>NAD(+)</name>
        <dbReference type="ChEBI" id="CHEBI:57540"/>
    </ligand>
</feature>
<dbReference type="HAMAP" id="MF_00361">
    <property type="entry name" value="NAD_kinase"/>
    <property type="match status" value="1"/>
</dbReference>
<sequence>MGLVVKTSSPQAIALGQQVLSRVKEKGVEVVVDAQSAPFLHAEPGPSRAALGREVDAVLVLGGDGTFLSVTRGCPATTPVAGVNLGTLGFLTEHPAERVWQLVDDLLAGNVQCEKRDRLLCRVEGDDSPQEFLVLNDVVIAMATLARILTIDVEVEGEFLSRYRADGLILASPTGSTAYNLSAGGPIVHPELSALITTPICSHTLSIRPLVVPLHFQVAVRVHPGDEDVYLTLDGQYGLPLTDRHVVRVLPEGDPLLVVRPPNASFFAILHDKLKWGDWGS</sequence>
<feature type="binding site" evidence="6">
    <location>
        <position position="166"/>
    </location>
    <ligand>
        <name>NAD(+)</name>
        <dbReference type="ChEBI" id="CHEBI:57540"/>
    </ligand>
</feature>
<comment type="caution">
    <text evidence="7">The sequence shown here is derived from an EMBL/GenBank/DDBJ whole genome shotgun (WGS) entry which is preliminary data.</text>
</comment>
<dbReference type="Gene3D" id="3.40.50.10330">
    <property type="entry name" value="Probable inorganic polyphosphate/atp-NAD kinase, domain 1"/>
    <property type="match status" value="1"/>
</dbReference>
<protein>
    <recommendedName>
        <fullName evidence="6">NAD kinase</fullName>
        <ecNumber evidence="6">2.7.1.23</ecNumber>
    </recommendedName>
    <alternativeName>
        <fullName evidence="6">ATP-dependent NAD kinase</fullName>
    </alternativeName>
</protein>
<gene>
    <name evidence="6" type="primary">nadK</name>
    <name evidence="7" type="ORF">ENP06_01315</name>
</gene>
<proteinExistence type="inferred from homology"/>
<comment type="caution">
    <text evidence="6">Lacks conserved residue(s) required for the propagation of feature annotation.</text>
</comment>
<comment type="catalytic activity">
    <reaction evidence="5 6">
        <text>NAD(+) + ATP = ADP + NADP(+) + H(+)</text>
        <dbReference type="Rhea" id="RHEA:18629"/>
        <dbReference type="ChEBI" id="CHEBI:15378"/>
        <dbReference type="ChEBI" id="CHEBI:30616"/>
        <dbReference type="ChEBI" id="CHEBI:57540"/>
        <dbReference type="ChEBI" id="CHEBI:58349"/>
        <dbReference type="ChEBI" id="CHEBI:456216"/>
        <dbReference type="EC" id="2.7.1.23"/>
    </reaction>
</comment>
<dbReference type="PANTHER" id="PTHR20275:SF0">
    <property type="entry name" value="NAD KINASE"/>
    <property type="match status" value="1"/>
</dbReference>
<dbReference type="PANTHER" id="PTHR20275">
    <property type="entry name" value="NAD KINASE"/>
    <property type="match status" value="1"/>
</dbReference>
<dbReference type="Pfam" id="PF01513">
    <property type="entry name" value="NAD_kinase"/>
    <property type="match status" value="1"/>
</dbReference>
<comment type="similarity">
    <text evidence="6">Belongs to the NAD kinase family.</text>
</comment>
<accession>A0A7V1ZHD2</accession>
<dbReference type="GO" id="GO:0051287">
    <property type="term" value="F:NAD binding"/>
    <property type="evidence" value="ECO:0007669"/>
    <property type="project" value="UniProtKB-ARBA"/>
</dbReference>
<organism evidence="7">
    <name type="scientific">Thermoanaerobaculum aquaticum</name>
    <dbReference type="NCBI Taxonomy" id="1312852"/>
    <lineage>
        <taxon>Bacteria</taxon>
        <taxon>Pseudomonadati</taxon>
        <taxon>Acidobacteriota</taxon>
        <taxon>Thermoanaerobaculia</taxon>
        <taxon>Thermoanaerobaculales</taxon>
        <taxon>Thermoanaerobaculaceae</taxon>
        <taxon>Thermoanaerobaculum</taxon>
    </lineage>
</organism>
<evidence type="ECO:0000313" key="7">
    <source>
        <dbReference type="EMBL" id="HEQ88034.1"/>
    </source>
</evidence>
<dbReference type="AlphaFoldDB" id="A0A7V1ZHD2"/>
<feature type="binding site" evidence="6">
    <location>
        <begin position="64"/>
        <end position="65"/>
    </location>
    <ligand>
        <name>NAD(+)</name>
        <dbReference type="ChEBI" id="CHEBI:57540"/>
    </ligand>
</feature>
<evidence type="ECO:0000256" key="5">
    <source>
        <dbReference type="ARBA" id="ARBA00047925"/>
    </source>
</evidence>
<keyword evidence="1 6" id="KW-0808">Transferase</keyword>
<dbReference type="Pfam" id="PF20143">
    <property type="entry name" value="NAD_kinase_C"/>
    <property type="match status" value="1"/>
</dbReference>
<keyword evidence="3 6" id="KW-0521">NADP</keyword>
<feature type="binding site" evidence="6">
    <location>
        <begin position="136"/>
        <end position="137"/>
    </location>
    <ligand>
        <name>NAD(+)</name>
        <dbReference type="ChEBI" id="CHEBI:57540"/>
    </ligand>
</feature>
<evidence type="ECO:0000256" key="1">
    <source>
        <dbReference type="ARBA" id="ARBA00022679"/>
    </source>
</evidence>
<comment type="cofactor">
    <cofactor evidence="6">
        <name>a divalent metal cation</name>
        <dbReference type="ChEBI" id="CHEBI:60240"/>
    </cofactor>
</comment>
<keyword evidence="6" id="KW-0547">Nucleotide-binding</keyword>
<feature type="binding site" evidence="6">
    <location>
        <position position="236"/>
    </location>
    <ligand>
        <name>NAD(+)</name>
        <dbReference type="ChEBI" id="CHEBI:57540"/>
    </ligand>
</feature>
<feature type="binding site" evidence="6">
    <location>
        <position position="147"/>
    </location>
    <ligand>
        <name>NAD(+)</name>
        <dbReference type="ChEBI" id="CHEBI:57540"/>
    </ligand>
</feature>
<name>A0A7V1ZHD2_9BACT</name>
<dbReference type="GO" id="GO:0046872">
    <property type="term" value="F:metal ion binding"/>
    <property type="evidence" value="ECO:0007669"/>
    <property type="project" value="UniProtKB-UniRule"/>
</dbReference>
<dbReference type="GO" id="GO:0006741">
    <property type="term" value="P:NADP+ biosynthetic process"/>
    <property type="evidence" value="ECO:0007669"/>
    <property type="project" value="UniProtKB-UniRule"/>
</dbReference>